<feature type="transmembrane region" description="Helical" evidence="5">
    <location>
        <begin position="70"/>
        <end position="89"/>
    </location>
</feature>
<dbReference type="InterPro" id="IPR032808">
    <property type="entry name" value="DoxX"/>
</dbReference>
<keyword evidence="4 5" id="KW-0472">Membrane</keyword>
<name>A0A1I0ZWT8_9BACI</name>
<evidence type="ECO:0000256" key="4">
    <source>
        <dbReference type="ARBA" id="ARBA00023136"/>
    </source>
</evidence>
<sequence>MRMINMSKWICYAVGYVFLTSGILKLVVSDFKATFMSVGLPFPETTLFLVAITEIACSAFILGRLYVKQAVALLILIILGAIFLTKLPILMNQGFLQFAFEARLDIVMLILLLLLWQHRPGKQL</sequence>
<dbReference type="AlphaFoldDB" id="A0A1I0ZWT8"/>
<comment type="subcellular location">
    <subcellularLocation>
        <location evidence="1">Membrane</location>
        <topology evidence="1">Multi-pass membrane protein</topology>
    </subcellularLocation>
</comment>
<evidence type="ECO:0000313" key="6">
    <source>
        <dbReference type="EMBL" id="SFB30199.1"/>
    </source>
</evidence>
<evidence type="ECO:0000313" key="7">
    <source>
        <dbReference type="Proteomes" id="UP000198642"/>
    </source>
</evidence>
<keyword evidence="7" id="KW-1185">Reference proteome</keyword>
<organism evidence="6 7">
    <name type="scientific">Lentibacillus halodurans</name>
    <dbReference type="NCBI Taxonomy" id="237679"/>
    <lineage>
        <taxon>Bacteria</taxon>
        <taxon>Bacillati</taxon>
        <taxon>Bacillota</taxon>
        <taxon>Bacilli</taxon>
        <taxon>Bacillales</taxon>
        <taxon>Bacillaceae</taxon>
        <taxon>Lentibacillus</taxon>
    </lineage>
</organism>
<evidence type="ECO:0000256" key="5">
    <source>
        <dbReference type="SAM" id="Phobius"/>
    </source>
</evidence>
<keyword evidence="2 5" id="KW-0812">Transmembrane</keyword>
<keyword evidence="3 5" id="KW-1133">Transmembrane helix</keyword>
<dbReference type="Pfam" id="PF07681">
    <property type="entry name" value="DoxX"/>
    <property type="match status" value="1"/>
</dbReference>
<protein>
    <submittedName>
        <fullName evidence="6">Uncharacterized membrane protein YphA, DoxX/SURF4 family</fullName>
    </submittedName>
</protein>
<gene>
    <name evidence="6" type="ORF">SAMN04488072_11455</name>
</gene>
<feature type="transmembrane region" description="Helical" evidence="5">
    <location>
        <begin position="9"/>
        <end position="27"/>
    </location>
</feature>
<feature type="transmembrane region" description="Helical" evidence="5">
    <location>
        <begin position="47"/>
        <end position="63"/>
    </location>
</feature>
<proteinExistence type="predicted"/>
<dbReference type="STRING" id="237679.SAMN04488072_11455"/>
<dbReference type="OrthoDB" id="2969770at2"/>
<dbReference type="GO" id="GO:0016020">
    <property type="term" value="C:membrane"/>
    <property type="evidence" value="ECO:0007669"/>
    <property type="project" value="UniProtKB-SubCell"/>
</dbReference>
<evidence type="ECO:0000256" key="1">
    <source>
        <dbReference type="ARBA" id="ARBA00004141"/>
    </source>
</evidence>
<evidence type="ECO:0000256" key="3">
    <source>
        <dbReference type="ARBA" id="ARBA00022989"/>
    </source>
</evidence>
<reference evidence="6 7" key="1">
    <citation type="submission" date="2016-10" db="EMBL/GenBank/DDBJ databases">
        <authorList>
            <person name="de Groot N.N."/>
        </authorList>
    </citation>
    <scope>NUCLEOTIDE SEQUENCE [LARGE SCALE GENOMIC DNA]</scope>
    <source>
        <strain evidence="6 7">CGMCC 1.3702</strain>
    </source>
</reference>
<feature type="transmembrane region" description="Helical" evidence="5">
    <location>
        <begin position="95"/>
        <end position="116"/>
    </location>
</feature>
<evidence type="ECO:0000256" key="2">
    <source>
        <dbReference type="ARBA" id="ARBA00022692"/>
    </source>
</evidence>
<accession>A0A1I0ZWT8</accession>
<dbReference type="Proteomes" id="UP000198642">
    <property type="component" value="Unassembled WGS sequence"/>
</dbReference>
<dbReference type="EMBL" id="FOJW01000014">
    <property type="protein sequence ID" value="SFB30199.1"/>
    <property type="molecule type" value="Genomic_DNA"/>
</dbReference>